<feature type="non-terminal residue" evidence="1">
    <location>
        <position position="103"/>
    </location>
</feature>
<gene>
    <name evidence="1" type="ORF">B0H16DRAFT_1369026</name>
</gene>
<dbReference type="Proteomes" id="UP001215598">
    <property type="component" value="Unassembled WGS sequence"/>
</dbReference>
<evidence type="ECO:0000313" key="2">
    <source>
        <dbReference type="Proteomes" id="UP001215598"/>
    </source>
</evidence>
<keyword evidence="2" id="KW-1185">Reference proteome</keyword>
<proteinExistence type="predicted"/>
<accession>A0AAD7JDA3</accession>
<protein>
    <submittedName>
        <fullName evidence="1">Uncharacterized protein</fullName>
    </submittedName>
</protein>
<name>A0AAD7JDA3_9AGAR</name>
<comment type="caution">
    <text evidence="1">The sequence shown here is derived from an EMBL/GenBank/DDBJ whole genome shotgun (WGS) entry which is preliminary data.</text>
</comment>
<dbReference type="EMBL" id="JARKIB010000033">
    <property type="protein sequence ID" value="KAJ7762244.1"/>
    <property type="molecule type" value="Genomic_DNA"/>
</dbReference>
<dbReference type="AlphaFoldDB" id="A0AAD7JDA3"/>
<reference evidence="1" key="1">
    <citation type="submission" date="2023-03" db="EMBL/GenBank/DDBJ databases">
        <title>Massive genome expansion in bonnet fungi (Mycena s.s.) driven by repeated elements and novel gene families across ecological guilds.</title>
        <authorList>
            <consortium name="Lawrence Berkeley National Laboratory"/>
            <person name="Harder C.B."/>
            <person name="Miyauchi S."/>
            <person name="Viragh M."/>
            <person name="Kuo A."/>
            <person name="Thoen E."/>
            <person name="Andreopoulos B."/>
            <person name="Lu D."/>
            <person name="Skrede I."/>
            <person name="Drula E."/>
            <person name="Henrissat B."/>
            <person name="Morin E."/>
            <person name="Kohler A."/>
            <person name="Barry K."/>
            <person name="LaButti K."/>
            <person name="Morin E."/>
            <person name="Salamov A."/>
            <person name="Lipzen A."/>
            <person name="Mereny Z."/>
            <person name="Hegedus B."/>
            <person name="Baldrian P."/>
            <person name="Stursova M."/>
            <person name="Weitz H."/>
            <person name="Taylor A."/>
            <person name="Grigoriev I.V."/>
            <person name="Nagy L.G."/>
            <person name="Martin F."/>
            <person name="Kauserud H."/>
        </authorList>
    </citation>
    <scope>NUCLEOTIDE SEQUENCE</scope>
    <source>
        <strain evidence="1">CBHHK182m</strain>
    </source>
</reference>
<organism evidence="1 2">
    <name type="scientific">Mycena metata</name>
    <dbReference type="NCBI Taxonomy" id="1033252"/>
    <lineage>
        <taxon>Eukaryota</taxon>
        <taxon>Fungi</taxon>
        <taxon>Dikarya</taxon>
        <taxon>Basidiomycota</taxon>
        <taxon>Agaricomycotina</taxon>
        <taxon>Agaricomycetes</taxon>
        <taxon>Agaricomycetidae</taxon>
        <taxon>Agaricales</taxon>
        <taxon>Marasmiineae</taxon>
        <taxon>Mycenaceae</taxon>
        <taxon>Mycena</taxon>
    </lineage>
</organism>
<evidence type="ECO:0000313" key="1">
    <source>
        <dbReference type="EMBL" id="KAJ7762244.1"/>
    </source>
</evidence>
<sequence>MALTHATWGMKPILIRDLARVAVFPRADYGVSCFFPLPSSSFKPLERVNKTVARCITGGYHTASLSALEKEATILPVALRLESQLLHRLAQYLTLPDSHGITQ</sequence>